<keyword evidence="2" id="KW-1185">Reference proteome</keyword>
<comment type="caution">
    <text evidence="1">The sequence shown here is derived from an EMBL/GenBank/DDBJ whole genome shotgun (WGS) entry which is preliminary data.</text>
</comment>
<evidence type="ECO:0000313" key="2">
    <source>
        <dbReference type="Proteomes" id="UP001165136"/>
    </source>
</evidence>
<evidence type="ECO:0000313" key="1">
    <source>
        <dbReference type="EMBL" id="GLY65382.1"/>
    </source>
</evidence>
<gene>
    <name evidence="1" type="ORF">Atai01_20010</name>
</gene>
<proteinExistence type="predicted"/>
<protein>
    <submittedName>
        <fullName evidence="1">Uncharacterized protein</fullName>
    </submittedName>
</protein>
<dbReference type="RefSeq" id="WP_285486610.1">
    <property type="nucleotide sequence ID" value="NZ_BSTI01000004.1"/>
</dbReference>
<accession>A0A9W6R0K3</accession>
<dbReference type="Proteomes" id="UP001165136">
    <property type="component" value="Unassembled WGS sequence"/>
</dbReference>
<reference evidence="1" key="1">
    <citation type="submission" date="2023-03" db="EMBL/GenBank/DDBJ databases">
        <title>Amycolatopsis taiwanensis NBRC 103393.</title>
        <authorList>
            <person name="Ichikawa N."/>
            <person name="Sato H."/>
            <person name="Tonouchi N."/>
        </authorList>
    </citation>
    <scope>NUCLEOTIDE SEQUENCE</scope>
    <source>
        <strain evidence="1">NBRC 103393</strain>
    </source>
</reference>
<dbReference type="EMBL" id="BSTI01000004">
    <property type="protein sequence ID" value="GLY65382.1"/>
    <property type="molecule type" value="Genomic_DNA"/>
</dbReference>
<organism evidence="1 2">
    <name type="scientific">Amycolatopsis taiwanensis</name>
    <dbReference type="NCBI Taxonomy" id="342230"/>
    <lineage>
        <taxon>Bacteria</taxon>
        <taxon>Bacillati</taxon>
        <taxon>Actinomycetota</taxon>
        <taxon>Actinomycetes</taxon>
        <taxon>Pseudonocardiales</taxon>
        <taxon>Pseudonocardiaceae</taxon>
        <taxon>Amycolatopsis</taxon>
    </lineage>
</organism>
<sequence>MPYPTPIGMNRAVVAVDLSFEPLARAITAVAGTTQALFEPATLRRLITYAEPILPVVAGALGCGPMGQVTTQVALRLVRKALPESAESGTCAVSNIPVTRE</sequence>
<dbReference type="AlphaFoldDB" id="A0A9W6R0K3"/>
<name>A0A9W6R0K3_9PSEU</name>